<dbReference type="Pfam" id="PF01868">
    <property type="entry name" value="RNase_P-MRP_p29"/>
    <property type="match status" value="1"/>
</dbReference>
<dbReference type="InterPro" id="IPR002730">
    <property type="entry name" value="Rpp29/RNP1"/>
</dbReference>
<dbReference type="InterPro" id="IPR023538">
    <property type="entry name" value="RNP1"/>
</dbReference>
<evidence type="ECO:0000256" key="2">
    <source>
        <dbReference type="ARBA" id="ARBA00004123"/>
    </source>
</evidence>
<dbReference type="InterPro" id="IPR016848">
    <property type="entry name" value="RNase_P/MRP_Rpp29-subunit"/>
</dbReference>
<dbReference type="GO" id="GO:0030677">
    <property type="term" value="C:ribonuclease P complex"/>
    <property type="evidence" value="ECO:0007669"/>
    <property type="project" value="InterPro"/>
</dbReference>
<evidence type="ECO:0000256" key="7">
    <source>
        <dbReference type="ARBA" id="ARBA00022722"/>
    </source>
</evidence>
<dbReference type="GO" id="GO:0001682">
    <property type="term" value="P:tRNA 5'-leader removal"/>
    <property type="evidence" value="ECO:0007669"/>
    <property type="project" value="InterPro"/>
</dbReference>
<comment type="subcellular location">
    <subcellularLocation>
        <location evidence="2">Nucleus</location>
    </subcellularLocation>
</comment>
<dbReference type="GO" id="GO:0004519">
    <property type="term" value="F:endonuclease activity"/>
    <property type="evidence" value="ECO:0007669"/>
    <property type="project" value="UniProtKB-KW"/>
</dbReference>
<dbReference type="PANTHER" id="PTHR13348">
    <property type="entry name" value="RIBONUCLEASE P SUBUNIT P29"/>
    <property type="match status" value="1"/>
</dbReference>
<dbReference type="HAMAP" id="MF_00754">
    <property type="entry name" value="RNase_P_1"/>
    <property type="match status" value="1"/>
</dbReference>
<dbReference type="GO" id="GO:0033204">
    <property type="term" value="F:ribonuclease P RNA binding"/>
    <property type="evidence" value="ECO:0007669"/>
    <property type="project" value="InterPro"/>
</dbReference>
<proteinExistence type="inferred from homology"/>
<comment type="similarity">
    <text evidence="3">Belongs to the eukaryotic/archaeal RNase P protein component 1 family.</text>
</comment>
<evidence type="ECO:0000256" key="3">
    <source>
        <dbReference type="ARBA" id="ARBA00006181"/>
    </source>
</evidence>
<organism evidence="11 12">
    <name type="scientific">Rhynchophorus ferrugineus</name>
    <name type="common">Red palm weevil</name>
    <name type="synonym">Curculio ferrugineus</name>
    <dbReference type="NCBI Taxonomy" id="354439"/>
    <lineage>
        <taxon>Eukaryota</taxon>
        <taxon>Metazoa</taxon>
        <taxon>Ecdysozoa</taxon>
        <taxon>Arthropoda</taxon>
        <taxon>Hexapoda</taxon>
        <taxon>Insecta</taxon>
        <taxon>Pterygota</taxon>
        <taxon>Neoptera</taxon>
        <taxon>Endopterygota</taxon>
        <taxon>Coleoptera</taxon>
        <taxon>Polyphaga</taxon>
        <taxon>Cucujiformia</taxon>
        <taxon>Curculionidae</taxon>
        <taxon>Dryophthorinae</taxon>
        <taxon>Rhynchophorus</taxon>
    </lineage>
</organism>
<keyword evidence="6" id="KW-0819">tRNA processing</keyword>
<dbReference type="GO" id="GO:0006364">
    <property type="term" value="P:rRNA processing"/>
    <property type="evidence" value="ECO:0007669"/>
    <property type="project" value="TreeGrafter"/>
</dbReference>
<keyword evidence="9" id="KW-0378">Hydrolase</keyword>
<evidence type="ECO:0000256" key="5">
    <source>
        <dbReference type="ARBA" id="ARBA00022490"/>
    </source>
</evidence>
<gene>
    <name evidence="11" type="ORF">GWI33_001232</name>
</gene>
<keyword evidence="12" id="KW-1185">Reference proteome</keyword>
<dbReference type="PANTHER" id="PTHR13348:SF0">
    <property type="entry name" value="RIBONUCLEASE P PROTEIN SUBUNIT P29"/>
    <property type="match status" value="1"/>
</dbReference>
<dbReference type="InterPro" id="IPR036980">
    <property type="entry name" value="RNase_P/MRP_Rpp29_sf"/>
</dbReference>
<dbReference type="EMBL" id="JAACXV010000131">
    <property type="protein sequence ID" value="KAF7283169.1"/>
    <property type="molecule type" value="Genomic_DNA"/>
</dbReference>
<evidence type="ECO:0000313" key="11">
    <source>
        <dbReference type="EMBL" id="KAF7283169.1"/>
    </source>
</evidence>
<comment type="function">
    <text evidence="1">Component of ribonuclease P, a ribonucleoprotein complex that generates mature tRNA molecules by cleaving their 5'-ends.</text>
</comment>
<accession>A0A834MLU3</accession>
<name>A0A834MLU3_RHYFE</name>
<evidence type="ECO:0000256" key="9">
    <source>
        <dbReference type="ARBA" id="ARBA00022801"/>
    </source>
</evidence>
<dbReference type="GO" id="GO:0000172">
    <property type="term" value="C:ribonuclease MRP complex"/>
    <property type="evidence" value="ECO:0007669"/>
    <property type="project" value="InterPro"/>
</dbReference>
<sequence length="226" mass="26460">MSKYHTANPFNQPLPQNIIRSESLHPDKCKEYLQNILKETLPASDTKNIQDNLKWNFIFDHHKLKRDIKQRSKKTFLTRLQRKELNLLKLPKDGWSYKALEPIRIMWINYMKRNLDLVSKAPNCIDQEWNSFSVIVAKSEMVGAEIKVVRSKVPSLIGMTGTVVLETKMTFQIVNPESKLKTILKETSVFEFLVDKIKFTFFGKHLMSRPADRSVRKIKNIMKPDL</sequence>
<dbReference type="InterPro" id="IPR023534">
    <property type="entry name" value="Rof/RNase_P-like"/>
</dbReference>
<protein>
    <recommendedName>
        <fullName evidence="4">Ribonuclease P protein subunit p29</fullName>
    </recommendedName>
</protein>
<evidence type="ECO:0000256" key="6">
    <source>
        <dbReference type="ARBA" id="ARBA00022694"/>
    </source>
</evidence>
<evidence type="ECO:0000256" key="10">
    <source>
        <dbReference type="ARBA" id="ARBA00046486"/>
    </source>
</evidence>
<dbReference type="AlphaFoldDB" id="A0A834MLU3"/>
<keyword evidence="8" id="KW-0255">Endonuclease</keyword>
<dbReference type="GO" id="GO:0005634">
    <property type="term" value="C:nucleus"/>
    <property type="evidence" value="ECO:0007669"/>
    <property type="project" value="UniProtKB-SubCell"/>
</dbReference>
<keyword evidence="7" id="KW-0540">Nuclease</keyword>
<comment type="caution">
    <text evidence="11">The sequence shown here is derived from an EMBL/GenBank/DDBJ whole genome shotgun (WGS) entry which is preliminary data.</text>
</comment>
<dbReference type="Proteomes" id="UP000625711">
    <property type="component" value="Unassembled WGS sequence"/>
</dbReference>
<comment type="subunit">
    <text evidence="10">Component of nuclear RNase P and RNase MRP ribonucleoproteins. RNase P consists of a catalytic RNA moiety and 10 different protein chains; POP1, POP4, POP5, POP7, RPP14, RPP21, RPP25, RPP30, RPP38 and RPP40. Within the RNase P complex, POP1, POP7 and RPP25 form the 'finger' subcomplex, POP5, RPP14, RPP40 and homodimeric RPP30 form the 'palm' subcomplex, and RPP21, POP4 and RPP38 form the 'wrist' subcomplex. All subunits of the RNase P complex interact with the catalytic RNA. Several subunits of RNase P are also part of the RNase MRP complex. RNase MRP consists of a catalytic RNA moiety and about 8 protein subunits; POP1, POP7, RPP25, RPP30, RPP38, RPP40 and possibly also POP4 and POP5.</text>
</comment>
<reference evidence="11" key="1">
    <citation type="submission" date="2020-08" db="EMBL/GenBank/DDBJ databases">
        <title>Genome sequencing and assembly of the red palm weevil Rhynchophorus ferrugineus.</title>
        <authorList>
            <person name="Dias G.B."/>
            <person name="Bergman C.M."/>
            <person name="Manee M."/>
        </authorList>
    </citation>
    <scope>NUCLEOTIDE SEQUENCE</scope>
    <source>
        <strain evidence="11">AA-2017</strain>
        <tissue evidence="11">Whole larva</tissue>
    </source>
</reference>
<dbReference type="GO" id="GO:0016787">
    <property type="term" value="F:hydrolase activity"/>
    <property type="evidence" value="ECO:0007669"/>
    <property type="project" value="UniProtKB-KW"/>
</dbReference>
<evidence type="ECO:0000256" key="4">
    <source>
        <dbReference type="ARBA" id="ARBA00016225"/>
    </source>
</evidence>
<dbReference type="SMART" id="SM00538">
    <property type="entry name" value="POP4"/>
    <property type="match status" value="1"/>
</dbReference>
<evidence type="ECO:0000313" key="12">
    <source>
        <dbReference type="Proteomes" id="UP000625711"/>
    </source>
</evidence>
<dbReference type="OrthoDB" id="124041at2759"/>
<dbReference type="Gene3D" id="2.30.30.210">
    <property type="entry name" value="Ribonuclease P/MRP, subunit p29"/>
    <property type="match status" value="1"/>
</dbReference>
<evidence type="ECO:0000256" key="8">
    <source>
        <dbReference type="ARBA" id="ARBA00022759"/>
    </source>
</evidence>
<keyword evidence="5" id="KW-0963">Cytoplasm</keyword>
<dbReference type="SUPFAM" id="SSF101744">
    <property type="entry name" value="Rof/RNase P subunit-like"/>
    <property type="match status" value="1"/>
</dbReference>
<evidence type="ECO:0000256" key="1">
    <source>
        <dbReference type="ARBA" id="ARBA00002435"/>
    </source>
</evidence>